<keyword evidence="2" id="KW-0238">DNA-binding</keyword>
<dbReference type="GO" id="GO:0003677">
    <property type="term" value="F:DNA binding"/>
    <property type="evidence" value="ECO:0007669"/>
    <property type="project" value="UniProtKB-KW"/>
</dbReference>
<proteinExistence type="predicted"/>
<dbReference type="InterPro" id="IPR000524">
    <property type="entry name" value="Tscrpt_reg_HTH_GntR"/>
</dbReference>
<organism evidence="5 6">
    <name type="scientific">Streptomyces alkaliterrae</name>
    <dbReference type="NCBI Taxonomy" id="2213162"/>
    <lineage>
        <taxon>Bacteria</taxon>
        <taxon>Bacillati</taxon>
        <taxon>Actinomycetota</taxon>
        <taxon>Actinomycetes</taxon>
        <taxon>Kitasatosporales</taxon>
        <taxon>Streptomycetaceae</taxon>
        <taxon>Streptomyces</taxon>
    </lineage>
</organism>
<evidence type="ECO:0000313" key="5">
    <source>
        <dbReference type="EMBL" id="MBB1256691.1"/>
    </source>
</evidence>
<dbReference type="InterPro" id="IPR036388">
    <property type="entry name" value="WH-like_DNA-bd_sf"/>
</dbReference>
<reference evidence="6" key="1">
    <citation type="submission" date="2020-05" db="EMBL/GenBank/DDBJ databases">
        <title>Classification of alakaliphilic streptomycetes isolated from an alkaline soil next to Lonar Crater, India and a proposal for the recognition of Streptomyces alkaliterrae sp. nov.</title>
        <authorList>
            <person name="Golinska P."/>
        </authorList>
    </citation>
    <scope>NUCLEOTIDE SEQUENCE [LARGE SCALE GENOMIC DNA]</scope>
    <source>
        <strain evidence="6">OF3</strain>
    </source>
</reference>
<evidence type="ECO:0000256" key="1">
    <source>
        <dbReference type="ARBA" id="ARBA00023015"/>
    </source>
</evidence>
<dbReference type="PROSITE" id="PS50949">
    <property type="entry name" value="HTH_GNTR"/>
    <property type="match status" value="1"/>
</dbReference>
<dbReference type="InterPro" id="IPR036390">
    <property type="entry name" value="WH_DNA-bd_sf"/>
</dbReference>
<feature type="domain" description="HTH gntR-type" evidence="4">
    <location>
        <begin position="8"/>
        <end position="76"/>
    </location>
</feature>
<dbReference type="Proteomes" id="UP000525686">
    <property type="component" value="Unassembled WGS sequence"/>
</dbReference>
<gene>
    <name evidence="5" type="ORF">H3146_25575</name>
</gene>
<dbReference type="EMBL" id="JABJWZ010000428">
    <property type="protein sequence ID" value="MBB1256691.1"/>
    <property type="molecule type" value="Genomic_DNA"/>
</dbReference>
<protein>
    <submittedName>
        <fullName evidence="5">GntR family transcriptional regulator</fullName>
    </submittedName>
</protein>
<name>A0A7W3ZQI8_9ACTN</name>
<accession>A0A7W3ZQI8</accession>
<evidence type="ECO:0000259" key="4">
    <source>
        <dbReference type="PROSITE" id="PS50949"/>
    </source>
</evidence>
<dbReference type="GO" id="GO:0003700">
    <property type="term" value="F:DNA-binding transcription factor activity"/>
    <property type="evidence" value="ECO:0007669"/>
    <property type="project" value="InterPro"/>
</dbReference>
<comment type="caution">
    <text evidence="5">The sequence shown here is derived from an EMBL/GenBank/DDBJ whole genome shotgun (WGS) entry which is preliminary data.</text>
</comment>
<evidence type="ECO:0000256" key="3">
    <source>
        <dbReference type="ARBA" id="ARBA00023163"/>
    </source>
</evidence>
<sequence length="77" mass="8593">MIQFAPDEPHWRHVAAVLRRRIADGTYPPCTRVPSAVQLHASSTLPERRARKVHRALRGEGLIYTEPGLGALVAKSR</sequence>
<dbReference type="SUPFAM" id="SSF46785">
    <property type="entry name" value="Winged helix' DNA-binding domain"/>
    <property type="match status" value="1"/>
</dbReference>
<dbReference type="AlphaFoldDB" id="A0A7W3ZQI8"/>
<keyword evidence="3" id="KW-0804">Transcription</keyword>
<evidence type="ECO:0000313" key="6">
    <source>
        <dbReference type="Proteomes" id="UP000525686"/>
    </source>
</evidence>
<keyword evidence="1" id="KW-0805">Transcription regulation</keyword>
<evidence type="ECO:0000256" key="2">
    <source>
        <dbReference type="ARBA" id="ARBA00023125"/>
    </source>
</evidence>
<dbReference type="Gene3D" id="1.10.10.10">
    <property type="entry name" value="Winged helix-like DNA-binding domain superfamily/Winged helix DNA-binding domain"/>
    <property type="match status" value="1"/>
</dbReference>